<protein>
    <recommendedName>
        <fullName evidence="6 19">Adenosylcobinamide-GDP ribazoletransferase</fullName>
        <ecNumber evidence="5 19">2.7.8.26</ecNumber>
    </recommendedName>
    <alternativeName>
        <fullName evidence="16 19">Cobalamin synthase</fullName>
    </alternativeName>
    <alternativeName>
        <fullName evidence="15 19">Cobalamin-5'-phosphate synthase</fullName>
    </alternativeName>
</protein>
<accession>A0A6B2NMG6</accession>
<evidence type="ECO:0000256" key="5">
    <source>
        <dbReference type="ARBA" id="ARBA00013200"/>
    </source>
</evidence>
<evidence type="ECO:0000256" key="1">
    <source>
        <dbReference type="ARBA" id="ARBA00001946"/>
    </source>
</evidence>
<dbReference type="EC" id="2.7.8.26" evidence="5 19"/>
<feature type="transmembrane region" description="Helical" evidence="19">
    <location>
        <begin position="67"/>
        <end position="87"/>
    </location>
</feature>
<evidence type="ECO:0000256" key="12">
    <source>
        <dbReference type="ARBA" id="ARBA00022989"/>
    </source>
</evidence>
<comment type="subcellular location">
    <subcellularLocation>
        <location evidence="2 19">Cell membrane</location>
        <topology evidence="2 19">Multi-pass membrane protein</topology>
    </subcellularLocation>
</comment>
<keyword evidence="10 19" id="KW-0812">Transmembrane</keyword>
<evidence type="ECO:0000313" key="20">
    <source>
        <dbReference type="EMBL" id="NDW45311.1"/>
    </source>
</evidence>
<keyword evidence="8 19" id="KW-0169">Cobalamin biosynthesis</keyword>
<keyword evidence="13 19" id="KW-0472">Membrane</keyword>
<reference evidence="20" key="1">
    <citation type="submission" date="2020-02" db="EMBL/GenBank/DDBJ databases">
        <title>Delineation of the pyrene-degrading pathway in Roseobacter clade bacteria by genomic analysis.</title>
        <authorList>
            <person name="Zhou H."/>
            <person name="Wang H."/>
        </authorList>
    </citation>
    <scope>NUCLEOTIDE SEQUENCE</scope>
    <source>
        <strain evidence="20">PrR005</strain>
    </source>
</reference>
<evidence type="ECO:0000256" key="17">
    <source>
        <dbReference type="ARBA" id="ARBA00048623"/>
    </source>
</evidence>
<dbReference type="GO" id="GO:0005886">
    <property type="term" value="C:plasma membrane"/>
    <property type="evidence" value="ECO:0007669"/>
    <property type="project" value="UniProtKB-SubCell"/>
</dbReference>
<feature type="transmembrane region" description="Helical" evidence="19">
    <location>
        <begin position="181"/>
        <end position="200"/>
    </location>
</feature>
<organism evidence="20">
    <name type="scientific">Ruegeria sp. PrR005</name>
    <dbReference type="NCBI Taxonomy" id="2706882"/>
    <lineage>
        <taxon>Bacteria</taxon>
        <taxon>Pseudomonadati</taxon>
        <taxon>Pseudomonadota</taxon>
        <taxon>Alphaproteobacteria</taxon>
        <taxon>Rhodobacterales</taxon>
        <taxon>Roseobacteraceae</taxon>
        <taxon>Ruegeria</taxon>
    </lineage>
</organism>
<feature type="transmembrane region" description="Helical" evidence="19">
    <location>
        <begin position="38"/>
        <end position="61"/>
    </location>
</feature>
<comment type="pathway">
    <text evidence="3 19">Cofactor biosynthesis; adenosylcobalamin biosynthesis; adenosylcobalamin from cob(II)yrinate a,c-diamide: step 7/7.</text>
</comment>
<comment type="cofactor">
    <cofactor evidence="1 19">
        <name>Mg(2+)</name>
        <dbReference type="ChEBI" id="CHEBI:18420"/>
    </cofactor>
</comment>
<dbReference type="RefSeq" id="WP_164129375.1">
    <property type="nucleotide sequence ID" value="NZ_JAAGOX010000012.1"/>
</dbReference>
<dbReference type="NCBIfam" id="TIGR00317">
    <property type="entry name" value="cobS"/>
    <property type="match status" value="1"/>
</dbReference>
<dbReference type="EMBL" id="JAAGOX010000012">
    <property type="protein sequence ID" value="NDW45311.1"/>
    <property type="molecule type" value="Genomic_DNA"/>
</dbReference>
<dbReference type="PANTHER" id="PTHR34148:SF1">
    <property type="entry name" value="ADENOSYLCOBINAMIDE-GDP RIBAZOLETRANSFERASE"/>
    <property type="match status" value="1"/>
</dbReference>
<keyword evidence="11 19" id="KW-0460">Magnesium</keyword>
<evidence type="ECO:0000256" key="3">
    <source>
        <dbReference type="ARBA" id="ARBA00004663"/>
    </source>
</evidence>
<evidence type="ECO:0000256" key="14">
    <source>
        <dbReference type="ARBA" id="ARBA00025228"/>
    </source>
</evidence>
<keyword evidence="9 19" id="KW-0808">Transferase</keyword>
<evidence type="ECO:0000256" key="18">
    <source>
        <dbReference type="ARBA" id="ARBA00049504"/>
    </source>
</evidence>
<dbReference type="GO" id="GO:0051073">
    <property type="term" value="F:adenosylcobinamide-GDP ribazoletransferase activity"/>
    <property type="evidence" value="ECO:0007669"/>
    <property type="project" value="UniProtKB-UniRule"/>
</dbReference>
<evidence type="ECO:0000256" key="2">
    <source>
        <dbReference type="ARBA" id="ARBA00004651"/>
    </source>
</evidence>
<comment type="function">
    <text evidence="14 19">Joins adenosylcobinamide-GDP and alpha-ribazole to generate adenosylcobalamin (Ado-cobalamin). Also synthesizes adenosylcobalamin 5'-phosphate from adenosylcobinamide-GDP and alpha-ribazole 5'-phosphate.</text>
</comment>
<keyword evidence="12 19" id="KW-1133">Transmembrane helix</keyword>
<dbReference type="GO" id="GO:0009236">
    <property type="term" value="P:cobalamin biosynthetic process"/>
    <property type="evidence" value="ECO:0007669"/>
    <property type="project" value="UniProtKB-UniRule"/>
</dbReference>
<evidence type="ECO:0000256" key="7">
    <source>
        <dbReference type="ARBA" id="ARBA00022475"/>
    </source>
</evidence>
<comment type="similarity">
    <text evidence="4 19">Belongs to the CobS family.</text>
</comment>
<dbReference type="AlphaFoldDB" id="A0A6B2NMG6"/>
<dbReference type="GO" id="GO:0008818">
    <property type="term" value="F:cobalamin 5'-phosphate synthase activity"/>
    <property type="evidence" value="ECO:0007669"/>
    <property type="project" value="UniProtKB-UniRule"/>
</dbReference>
<evidence type="ECO:0000256" key="11">
    <source>
        <dbReference type="ARBA" id="ARBA00022842"/>
    </source>
</evidence>
<evidence type="ECO:0000256" key="10">
    <source>
        <dbReference type="ARBA" id="ARBA00022692"/>
    </source>
</evidence>
<dbReference type="Pfam" id="PF02654">
    <property type="entry name" value="CobS"/>
    <property type="match status" value="1"/>
</dbReference>
<evidence type="ECO:0000256" key="15">
    <source>
        <dbReference type="ARBA" id="ARBA00032605"/>
    </source>
</evidence>
<gene>
    <name evidence="19 20" type="primary">cobS</name>
    <name evidence="20" type="ORF">G0P99_10090</name>
</gene>
<comment type="catalytic activity">
    <reaction evidence="17 19">
        <text>alpha-ribazole + adenosylcob(III)inamide-GDP = adenosylcob(III)alamin + GMP + H(+)</text>
        <dbReference type="Rhea" id="RHEA:16049"/>
        <dbReference type="ChEBI" id="CHEBI:10329"/>
        <dbReference type="ChEBI" id="CHEBI:15378"/>
        <dbReference type="ChEBI" id="CHEBI:18408"/>
        <dbReference type="ChEBI" id="CHEBI:58115"/>
        <dbReference type="ChEBI" id="CHEBI:60487"/>
        <dbReference type="EC" id="2.7.8.26"/>
    </reaction>
</comment>
<feature type="transmembrane region" description="Helical" evidence="19">
    <location>
        <begin position="145"/>
        <end position="169"/>
    </location>
</feature>
<dbReference type="InterPro" id="IPR003805">
    <property type="entry name" value="CobS"/>
</dbReference>
<dbReference type="PANTHER" id="PTHR34148">
    <property type="entry name" value="ADENOSYLCOBINAMIDE-GDP RIBAZOLETRANSFERASE"/>
    <property type="match status" value="1"/>
</dbReference>
<comment type="catalytic activity">
    <reaction evidence="18 19">
        <text>alpha-ribazole 5'-phosphate + adenosylcob(III)inamide-GDP = adenosylcob(III)alamin 5'-phosphate + GMP + H(+)</text>
        <dbReference type="Rhea" id="RHEA:23560"/>
        <dbReference type="ChEBI" id="CHEBI:15378"/>
        <dbReference type="ChEBI" id="CHEBI:57918"/>
        <dbReference type="ChEBI" id="CHEBI:58115"/>
        <dbReference type="ChEBI" id="CHEBI:60487"/>
        <dbReference type="ChEBI" id="CHEBI:60493"/>
        <dbReference type="EC" id="2.7.8.26"/>
    </reaction>
</comment>
<keyword evidence="7 19" id="KW-1003">Cell membrane</keyword>
<evidence type="ECO:0000256" key="4">
    <source>
        <dbReference type="ARBA" id="ARBA00010561"/>
    </source>
</evidence>
<evidence type="ECO:0000256" key="13">
    <source>
        <dbReference type="ARBA" id="ARBA00023136"/>
    </source>
</evidence>
<sequence>MRKNDITGVSPWDPVLALVLLTRLPLPRLPEPLFARQAAAVWAFPLAGLAVGALACAAGWLAQAASLSAWIVAGLMLVVSVMVTGAMHEDGLADTADGLWGGFTAERRLEIMKDSHIGTYGVLALILSQLLRLSALAALVAGGALWSLLAAAIWSRALMPVVMTALPNARGAGLSQSVGRPGLWAVLLGLALAGTLVFLVAGTAGLGPAFLAVVPVLGLGGLAKAKIGGQTGDILGASQQVAEIMFLLALSAQIS</sequence>
<name>A0A6B2NMG6_9RHOB</name>
<evidence type="ECO:0000256" key="8">
    <source>
        <dbReference type="ARBA" id="ARBA00022573"/>
    </source>
</evidence>
<comment type="caution">
    <text evidence="20">The sequence shown here is derived from an EMBL/GenBank/DDBJ whole genome shotgun (WGS) entry which is preliminary data.</text>
</comment>
<evidence type="ECO:0000256" key="9">
    <source>
        <dbReference type="ARBA" id="ARBA00022679"/>
    </source>
</evidence>
<proteinExistence type="inferred from homology"/>
<dbReference type="HAMAP" id="MF_00719">
    <property type="entry name" value="CobS"/>
    <property type="match status" value="1"/>
</dbReference>
<evidence type="ECO:0000256" key="16">
    <source>
        <dbReference type="ARBA" id="ARBA00032853"/>
    </source>
</evidence>
<evidence type="ECO:0000256" key="6">
    <source>
        <dbReference type="ARBA" id="ARBA00015850"/>
    </source>
</evidence>
<feature type="transmembrane region" description="Helical" evidence="19">
    <location>
        <begin position="206"/>
        <end position="223"/>
    </location>
</feature>
<dbReference type="UniPathway" id="UPA00148">
    <property type="reaction ID" value="UER00238"/>
</dbReference>
<evidence type="ECO:0000256" key="19">
    <source>
        <dbReference type="HAMAP-Rule" id="MF_00719"/>
    </source>
</evidence>